<dbReference type="GO" id="GO:0005886">
    <property type="term" value="C:plasma membrane"/>
    <property type="evidence" value="ECO:0007669"/>
    <property type="project" value="UniProtKB-SubCell"/>
</dbReference>
<dbReference type="SUPFAM" id="SSF52540">
    <property type="entry name" value="P-loop containing nucleoside triphosphate hydrolases"/>
    <property type="match status" value="1"/>
</dbReference>
<dbReference type="Proteomes" id="UP000450012">
    <property type="component" value="Unassembled WGS sequence"/>
</dbReference>
<evidence type="ECO:0000256" key="8">
    <source>
        <dbReference type="SAM" id="Phobius"/>
    </source>
</evidence>
<comment type="caution">
    <text evidence="12">The sequence shown here is derived from an EMBL/GenBank/DDBJ whole genome shotgun (WGS) entry which is preliminary data.</text>
</comment>
<feature type="transmembrane region" description="Helical" evidence="8">
    <location>
        <begin position="388"/>
        <end position="412"/>
    </location>
</feature>
<feature type="domain" description="ABC transmembrane type-1" evidence="10">
    <location>
        <begin position="171"/>
        <end position="451"/>
    </location>
</feature>
<dbReference type="PANTHER" id="PTHR24221">
    <property type="entry name" value="ATP-BINDING CASSETTE SUB-FAMILY B"/>
    <property type="match status" value="1"/>
</dbReference>
<evidence type="ECO:0000256" key="5">
    <source>
        <dbReference type="ARBA" id="ARBA00022840"/>
    </source>
</evidence>
<evidence type="ECO:0000313" key="13">
    <source>
        <dbReference type="Proteomes" id="UP000450012"/>
    </source>
</evidence>
<evidence type="ECO:0000256" key="7">
    <source>
        <dbReference type="ARBA" id="ARBA00023136"/>
    </source>
</evidence>
<dbReference type="GO" id="GO:0016887">
    <property type="term" value="F:ATP hydrolysis activity"/>
    <property type="evidence" value="ECO:0007669"/>
    <property type="project" value="InterPro"/>
</dbReference>
<dbReference type="GO" id="GO:0006508">
    <property type="term" value="P:proteolysis"/>
    <property type="evidence" value="ECO:0007669"/>
    <property type="project" value="InterPro"/>
</dbReference>
<feature type="domain" description="Peptidase C39" evidence="11">
    <location>
        <begin position="19"/>
        <end position="138"/>
    </location>
</feature>
<evidence type="ECO:0000313" key="12">
    <source>
        <dbReference type="EMBL" id="MYM66289.1"/>
    </source>
</evidence>
<dbReference type="Gene3D" id="3.40.50.300">
    <property type="entry name" value="P-loop containing nucleotide triphosphate hydrolases"/>
    <property type="match status" value="1"/>
</dbReference>
<dbReference type="SMART" id="SM00382">
    <property type="entry name" value="AAA"/>
    <property type="match status" value="1"/>
</dbReference>
<keyword evidence="4" id="KW-0547">Nucleotide-binding</keyword>
<dbReference type="InterPro" id="IPR005074">
    <property type="entry name" value="Peptidase_C39"/>
</dbReference>
<evidence type="ECO:0000259" key="9">
    <source>
        <dbReference type="PROSITE" id="PS50893"/>
    </source>
</evidence>
<dbReference type="CDD" id="cd18567">
    <property type="entry name" value="ABC_6TM_CvaB_RaxB_like"/>
    <property type="match status" value="1"/>
</dbReference>
<dbReference type="InterPro" id="IPR036640">
    <property type="entry name" value="ABC1_TM_sf"/>
</dbReference>
<evidence type="ECO:0000256" key="3">
    <source>
        <dbReference type="ARBA" id="ARBA00022692"/>
    </source>
</evidence>
<dbReference type="PROSITE" id="PS50929">
    <property type="entry name" value="ABC_TM1F"/>
    <property type="match status" value="1"/>
</dbReference>
<dbReference type="Pfam" id="PF00005">
    <property type="entry name" value="ABC_tran"/>
    <property type="match status" value="1"/>
</dbReference>
<dbReference type="PROSITE" id="PS00211">
    <property type="entry name" value="ABC_TRANSPORTER_1"/>
    <property type="match status" value="1"/>
</dbReference>
<dbReference type="GO" id="GO:0140359">
    <property type="term" value="F:ABC-type transporter activity"/>
    <property type="evidence" value="ECO:0007669"/>
    <property type="project" value="InterPro"/>
</dbReference>
<dbReference type="EMBL" id="WWCK01000002">
    <property type="protein sequence ID" value="MYM66289.1"/>
    <property type="molecule type" value="Genomic_DNA"/>
</dbReference>
<dbReference type="InterPro" id="IPR017871">
    <property type="entry name" value="ABC_transporter-like_CS"/>
</dbReference>
<name>A0A7X4GNI3_9BURK</name>
<proteinExistence type="predicted"/>
<evidence type="ECO:0000256" key="6">
    <source>
        <dbReference type="ARBA" id="ARBA00022989"/>
    </source>
</evidence>
<dbReference type="Pfam" id="PF03412">
    <property type="entry name" value="Peptidase_C39"/>
    <property type="match status" value="1"/>
</dbReference>
<dbReference type="PROSITE" id="PS50893">
    <property type="entry name" value="ABC_TRANSPORTER_2"/>
    <property type="match status" value="1"/>
</dbReference>
<dbReference type="InterPro" id="IPR011527">
    <property type="entry name" value="ABC1_TM_dom"/>
</dbReference>
<keyword evidence="6 8" id="KW-1133">Transmembrane helix</keyword>
<dbReference type="CDD" id="cd02419">
    <property type="entry name" value="Peptidase_C39C"/>
    <property type="match status" value="1"/>
</dbReference>
<dbReference type="AlphaFoldDB" id="A0A7X4GNI3"/>
<dbReference type="InterPro" id="IPR039421">
    <property type="entry name" value="Type_1_exporter"/>
</dbReference>
<keyword evidence="5 12" id="KW-0067">ATP-binding</keyword>
<keyword evidence="13" id="KW-1185">Reference proteome</keyword>
<feature type="transmembrane region" description="Helical" evidence="8">
    <location>
        <begin position="165"/>
        <end position="185"/>
    </location>
</feature>
<protein>
    <submittedName>
        <fullName evidence="12">ATP-binding cassette domain-containing protein</fullName>
    </submittedName>
</protein>
<accession>A0A7X4GNI3</accession>
<feature type="transmembrane region" description="Helical" evidence="8">
    <location>
        <begin position="292"/>
        <end position="322"/>
    </location>
</feature>
<dbReference type="Gene3D" id="1.20.1560.10">
    <property type="entry name" value="ABC transporter type 1, transmembrane domain"/>
    <property type="match status" value="1"/>
</dbReference>
<evidence type="ECO:0000256" key="2">
    <source>
        <dbReference type="ARBA" id="ARBA00022475"/>
    </source>
</evidence>
<dbReference type="PANTHER" id="PTHR24221:SF606">
    <property type="entry name" value="COLICIN V SECRETION-PROCESSING ATP-BINDING PROTEIN"/>
    <property type="match status" value="1"/>
</dbReference>
<comment type="subcellular location">
    <subcellularLocation>
        <location evidence="1">Cell membrane</location>
        <topology evidence="1">Multi-pass membrane protein</topology>
    </subcellularLocation>
</comment>
<dbReference type="GO" id="GO:0008234">
    <property type="term" value="F:cysteine-type peptidase activity"/>
    <property type="evidence" value="ECO:0007669"/>
    <property type="project" value="InterPro"/>
</dbReference>
<dbReference type="InterPro" id="IPR003439">
    <property type="entry name" value="ABC_transporter-like_ATP-bd"/>
</dbReference>
<organism evidence="12 13">
    <name type="scientific">Duganella rivi</name>
    <dbReference type="NCBI Taxonomy" id="2666083"/>
    <lineage>
        <taxon>Bacteria</taxon>
        <taxon>Pseudomonadati</taxon>
        <taxon>Pseudomonadota</taxon>
        <taxon>Betaproteobacteria</taxon>
        <taxon>Burkholderiales</taxon>
        <taxon>Oxalobacteraceae</taxon>
        <taxon>Telluria group</taxon>
        <taxon>Duganella</taxon>
    </lineage>
</organism>
<evidence type="ECO:0000256" key="4">
    <source>
        <dbReference type="ARBA" id="ARBA00022741"/>
    </source>
</evidence>
<dbReference type="SUPFAM" id="SSF90123">
    <property type="entry name" value="ABC transporter transmembrane region"/>
    <property type="match status" value="1"/>
</dbReference>
<gene>
    <name evidence="12" type="ORF">GTP45_05490</name>
</gene>
<keyword evidence="7 8" id="KW-0472">Membrane</keyword>
<feature type="transmembrane region" description="Helical" evidence="8">
    <location>
        <begin position="418"/>
        <end position="436"/>
    </location>
</feature>
<feature type="transmembrane region" description="Helical" evidence="8">
    <location>
        <begin position="205"/>
        <end position="226"/>
    </location>
</feature>
<dbReference type="InterPro" id="IPR003593">
    <property type="entry name" value="AAA+_ATPase"/>
</dbReference>
<keyword evidence="3 8" id="KW-0812">Transmembrane</keyword>
<dbReference type="Gene3D" id="3.90.70.10">
    <property type="entry name" value="Cysteine proteinases"/>
    <property type="match status" value="1"/>
</dbReference>
<dbReference type="PROSITE" id="PS50990">
    <property type="entry name" value="PEPTIDASE_C39"/>
    <property type="match status" value="1"/>
</dbReference>
<evidence type="ECO:0000259" key="10">
    <source>
        <dbReference type="PROSITE" id="PS50929"/>
    </source>
</evidence>
<dbReference type="Pfam" id="PF00664">
    <property type="entry name" value="ABC_membrane"/>
    <property type="match status" value="1"/>
</dbReference>
<dbReference type="GO" id="GO:0034040">
    <property type="term" value="F:ATPase-coupled lipid transmembrane transporter activity"/>
    <property type="evidence" value="ECO:0007669"/>
    <property type="project" value="TreeGrafter"/>
</dbReference>
<dbReference type="GO" id="GO:0005524">
    <property type="term" value="F:ATP binding"/>
    <property type="evidence" value="ECO:0007669"/>
    <property type="project" value="UniProtKB-KW"/>
</dbReference>
<evidence type="ECO:0000256" key="1">
    <source>
        <dbReference type="ARBA" id="ARBA00004651"/>
    </source>
</evidence>
<evidence type="ECO:0000259" key="11">
    <source>
        <dbReference type="PROSITE" id="PS50990"/>
    </source>
</evidence>
<sequence length="699" mass="76543">MNAKIPLAFGAKQVPMILQTEAAECGLACLAMIAGWYGHHTDLSVLRARFVISLNGVNLTHLVQYANGLKLSARALRLEIEELGQLALPCILHWDLNHFVVLVNTDRKGILIHDPAVGAHHVPYAQVAKYFTGVALELTPMASFKPADERRRVSLMALMGRVDGLWRSFGLVFGMALALEVFALAAPMLNQWVVDEALVSADRSLLNVLVGGCALMLAIQTAISLARGWTVMYLSTHLSLQWMANVFTHLLHLPMAWFEKRHLGDVVSRFGSVSTIQHTLTTGFIEAILDGLFALATLAMMLIYSVQLAAVVLIAVLVYAGIRVLSFGPLRMANEEALLLGAKEHSHFLETIRGVQAIKLFGRELDRRGRWVNLLVDSVNRSVRTEKFMLWFGIASTAVFSAEHLTVLWLGAGKVMDGALTIGMLLAFTSYGAQFGGRMAALINRFVEFRLLSVHAERLADIVLEAVEPEGQQAHVTTELAPRIELVDVSFRYAENEPWIIRHLTLTIEPGESVVLVGPSGGGKTTLVKLILGILKPTEGELRLGGCPMQLLGASASRRLMAAVMQDDHLLAGSFAENISFFDPQPLQERIELCASMAAVHDDIVGMPMGYHTLAGDMGMTLSGGQKQRILLARALYKSPKIMILDEATSHLDVLRERQVNQAIGELAMTRICVAHRPETIAMSGRVIRLGNDMPGLTQ</sequence>
<keyword evidence="2" id="KW-1003">Cell membrane</keyword>
<reference evidence="12 13" key="1">
    <citation type="submission" date="2019-12" db="EMBL/GenBank/DDBJ databases">
        <title>Novel species isolated from a subtropical stream in China.</title>
        <authorList>
            <person name="Lu H."/>
        </authorList>
    </citation>
    <scope>NUCLEOTIDE SEQUENCE [LARGE SCALE GENOMIC DNA]</scope>
    <source>
        <strain evidence="12 13">FT55W</strain>
    </source>
</reference>
<dbReference type="InterPro" id="IPR027417">
    <property type="entry name" value="P-loop_NTPase"/>
</dbReference>
<feature type="domain" description="ABC transporter" evidence="9">
    <location>
        <begin position="484"/>
        <end position="699"/>
    </location>
</feature>
<dbReference type="InterPro" id="IPR033838">
    <property type="entry name" value="CvaB_peptidase"/>
</dbReference>